<dbReference type="InterPro" id="IPR050336">
    <property type="entry name" value="Chromosome_partition/occlusion"/>
</dbReference>
<accession>A0A972SL32</accession>
<dbReference type="GO" id="GO:0005694">
    <property type="term" value="C:chromosome"/>
    <property type="evidence" value="ECO:0007669"/>
    <property type="project" value="TreeGrafter"/>
</dbReference>
<evidence type="ECO:0000256" key="1">
    <source>
        <dbReference type="SAM" id="Coils"/>
    </source>
</evidence>
<keyword evidence="5" id="KW-1185">Reference proteome</keyword>
<name>A0A972SL32_9BURK</name>
<dbReference type="RefSeq" id="WP_172171402.1">
    <property type="nucleotide sequence ID" value="NZ_WOEZ01000178.1"/>
</dbReference>
<dbReference type="Gene3D" id="3.90.1530.10">
    <property type="entry name" value="Conserved hypothetical protein from pyrococcus furiosus pfu- 392566-001, ParB domain"/>
    <property type="match status" value="1"/>
</dbReference>
<protein>
    <submittedName>
        <fullName evidence="4">Chromosome partitioning protein ParB</fullName>
    </submittedName>
</protein>
<sequence length="324" mass="35656">MSWIKDQAAKAANIQLTEADQARATATKPGGPRTAPGQLMHLQATAAAQREEIERLKTALQGAAKAKLPVARLHEVPGRRRNLTAEQYSELKANLEKYPLSTPVSVEERPDGDWDIVAGNNRVAIYRELGREEIEANILNIDRSLVERVAFFSNLLSPSLSDFEKYWNFKRLQEGTELTRQDLAEAAGLAKSHVSRIFAFEGLPDEAKEILAQRPERLGSHAAAKLATATGAGKAAEVTQAIQRLVEDEAFTQENAVKLATAKPKAPDTNARETLVVKVGKKRFCEITARNGVIGVKLTDEADQAGQWAKEIQAFIESKLKQRE</sequence>
<comment type="caution">
    <text evidence="4">The sequence shown here is derived from an EMBL/GenBank/DDBJ whole genome shotgun (WGS) entry which is preliminary data.</text>
</comment>
<dbReference type="PANTHER" id="PTHR33375:SF1">
    <property type="entry name" value="CHROMOSOME-PARTITIONING PROTEIN PARB-RELATED"/>
    <property type="match status" value="1"/>
</dbReference>
<feature type="coiled-coil region" evidence="1">
    <location>
        <begin position="39"/>
        <end position="66"/>
    </location>
</feature>
<dbReference type="SUPFAM" id="SSF110849">
    <property type="entry name" value="ParB/Sulfiredoxin"/>
    <property type="match status" value="1"/>
</dbReference>
<dbReference type="InterPro" id="IPR036086">
    <property type="entry name" value="ParB/Sulfiredoxin_sf"/>
</dbReference>
<evidence type="ECO:0000313" key="5">
    <source>
        <dbReference type="Proteomes" id="UP000655523"/>
    </source>
</evidence>
<dbReference type="SUPFAM" id="SSF109709">
    <property type="entry name" value="KorB DNA-binding domain-like"/>
    <property type="match status" value="1"/>
</dbReference>
<dbReference type="InterPro" id="IPR003115">
    <property type="entry name" value="ParB_N"/>
</dbReference>
<evidence type="ECO:0000259" key="3">
    <source>
        <dbReference type="SMART" id="SM00470"/>
    </source>
</evidence>
<gene>
    <name evidence="4" type="ORF">GNZ13_30080</name>
</gene>
<dbReference type="PANTHER" id="PTHR33375">
    <property type="entry name" value="CHROMOSOME-PARTITIONING PROTEIN PARB-RELATED"/>
    <property type="match status" value="1"/>
</dbReference>
<feature type="region of interest" description="Disordered" evidence="2">
    <location>
        <begin position="16"/>
        <end position="37"/>
    </location>
</feature>
<dbReference type="Pfam" id="PF02195">
    <property type="entry name" value="ParB_N"/>
    <property type="match status" value="1"/>
</dbReference>
<dbReference type="EMBL" id="WOEZ01000178">
    <property type="protein sequence ID" value="NPT58692.1"/>
    <property type="molecule type" value="Genomic_DNA"/>
</dbReference>
<dbReference type="GO" id="GO:0007059">
    <property type="term" value="P:chromosome segregation"/>
    <property type="evidence" value="ECO:0007669"/>
    <property type="project" value="TreeGrafter"/>
</dbReference>
<feature type="domain" description="ParB-like N-terminal" evidence="3">
    <location>
        <begin position="66"/>
        <end position="155"/>
    </location>
</feature>
<dbReference type="SMART" id="SM00470">
    <property type="entry name" value="ParB"/>
    <property type="match status" value="1"/>
</dbReference>
<evidence type="ECO:0000256" key="2">
    <source>
        <dbReference type="SAM" id="MobiDB-lite"/>
    </source>
</evidence>
<dbReference type="AlphaFoldDB" id="A0A972SL32"/>
<organism evidence="4 5">
    <name type="scientific">Paraburkholderia elongata</name>
    <dbReference type="NCBI Taxonomy" id="2675747"/>
    <lineage>
        <taxon>Bacteria</taxon>
        <taxon>Pseudomonadati</taxon>
        <taxon>Pseudomonadota</taxon>
        <taxon>Betaproteobacteria</taxon>
        <taxon>Burkholderiales</taxon>
        <taxon>Burkholderiaceae</taxon>
        <taxon>Paraburkholderia</taxon>
    </lineage>
</organism>
<proteinExistence type="predicted"/>
<keyword evidence="1" id="KW-0175">Coiled coil</keyword>
<reference evidence="4 5" key="1">
    <citation type="submission" date="2019-11" db="EMBL/GenBank/DDBJ databases">
        <title>Metabolism of dissolved organic matter in forest soils.</title>
        <authorList>
            <person name="Cyle K.T."/>
            <person name="Wilhelm R.C."/>
            <person name="Martinez C.E."/>
        </authorList>
    </citation>
    <scope>NUCLEOTIDE SEQUENCE [LARGE SCALE GENOMIC DNA]</scope>
    <source>
        <strain evidence="4 5">5N</strain>
    </source>
</reference>
<dbReference type="Gene3D" id="1.10.10.2830">
    <property type="match status" value="1"/>
</dbReference>
<evidence type="ECO:0000313" key="4">
    <source>
        <dbReference type="EMBL" id="NPT58692.1"/>
    </source>
</evidence>
<dbReference type="Proteomes" id="UP000655523">
    <property type="component" value="Unassembled WGS sequence"/>
</dbReference>